<name>A0A392UZ39_9FABA</name>
<proteinExistence type="predicted"/>
<reference evidence="1 2" key="1">
    <citation type="journal article" date="2018" name="Front. Plant Sci.">
        <title>Red Clover (Trifolium pratense) and Zigzag Clover (T. medium) - A Picture of Genomic Similarities and Differences.</title>
        <authorList>
            <person name="Dluhosova J."/>
            <person name="Istvanek J."/>
            <person name="Nedelnik J."/>
            <person name="Repkova J."/>
        </authorList>
    </citation>
    <scope>NUCLEOTIDE SEQUENCE [LARGE SCALE GENOMIC DNA]</scope>
    <source>
        <strain evidence="2">cv. 10/8</strain>
        <tissue evidence="1">Leaf</tissue>
    </source>
</reference>
<accession>A0A392UZ39</accession>
<feature type="non-terminal residue" evidence="1">
    <location>
        <position position="1"/>
    </location>
</feature>
<protein>
    <submittedName>
        <fullName evidence="1">Uncharacterized protein</fullName>
    </submittedName>
</protein>
<comment type="caution">
    <text evidence="1">The sequence shown here is derived from an EMBL/GenBank/DDBJ whole genome shotgun (WGS) entry which is preliminary data.</text>
</comment>
<dbReference type="Proteomes" id="UP000265520">
    <property type="component" value="Unassembled WGS sequence"/>
</dbReference>
<dbReference type="EMBL" id="LXQA010991550">
    <property type="protein sequence ID" value="MCI80259.1"/>
    <property type="molecule type" value="Genomic_DNA"/>
</dbReference>
<sequence>KCKRTFNSTLNLCNKKTVIATILLWHEGRALNLYTEAGMAEKEMQLNNVGHNNEWWSEMKLR</sequence>
<dbReference type="AlphaFoldDB" id="A0A392UZ39"/>
<organism evidence="1 2">
    <name type="scientific">Trifolium medium</name>
    <dbReference type="NCBI Taxonomy" id="97028"/>
    <lineage>
        <taxon>Eukaryota</taxon>
        <taxon>Viridiplantae</taxon>
        <taxon>Streptophyta</taxon>
        <taxon>Embryophyta</taxon>
        <taxon>Tracheophyta</taxon>
        <taxon>Spermatophyta</taxon>
        <taxon>Magnoliopsida</taxon>
        <taxon>eudicotyledons</taxon>
        <taxon>Gunneridae</taxon>
        <taxon>Pentapetalae</taxon>
        <taxon>rosids</taxon>
        <taxon>fabids</taxon>
        <taxon>Fabales</taxon>
        <taxon>Fabaceae</taxon>
        <taxon>Papilionoideae</taxon>
        <taxon>50 kb inversion clade</taxon>
        <taxon>NPAAA clade</taxon>
        <taxon>Hologalegina</taxon>
        <taxon>IRL clade</taxon>
        <taxon>Trifolieae</taxon>
        <taxon>Trifolium</taxon>
    </lineage>
</organism>
<evidence type="ECO:0000313" key="1">
    <source>
        <dbReference type="EMBL" id="MCI80259.1"/>
    </source>
</evidence>
<keyword evidence="2" id="KW-1185">Reference proteome</keyword>
<evidence type="ECO:0000313" key="2">
    <source>
        <dbReference type="Proteomes" id="UP000265520"/>
    </source>
</evidence>